<evidence type="ECO:0000313" key="3">
    <source>
        <dbReference type="Proteomes" id="UP001465426"/>
    </source>
</evidence>
<keyword evidence="3" id="KW-1185">Reference proteome</keyword>
<dbReference type="PANTHER" id="PTHR46623:SF6">
    <property type="entry name" value="ALPHA_BETA-HYDROLASES SUPERFAMILY PROTEIN"/>
    <property type="match status" value="1"/>
</dbReference>
<keyword evidence="2" id="KW-0378">Hydrolase</keyword>
<evidence type="ECO:0000259" key="1">
    <source>
        <dbReference type="Pfam" id="PF01738"/>
    </source>
</evidence>
<dbReference type="GO" id="GO:0016787">
    <property type="term" value="F:hydrolase activity"/>
    <property type="evidence" value="ECO:0007669"/>
    <property type="project" value="UniProtKB-KW"/>
</dbReference>
<dbReference type="SUPFAM" id="SSF53474">
    <property type="entry name" value="alpha/beta-Hydrolases"/>
    <property type="match status" value="1"/>
</dbReference>
<dbReference type="Gene3D" id="3.40.50.1820">
    <property type="entry name" value="alpha/beta hydrolase"/>
    <property type="match status" value="1"/>
</dbReference>
<protein>
    <submittedName>
        <fullName evidence="2">Alpha/beta fold hydrolase</fullName>
    </submittedName>
</protein>
<dbReference type="RefSeq" id="WP_349205267.1">
    <property type="nucleotide sequence ID" value="NZ_JBBMFN010000071.1"/>
</dbReference>
<proteinExistence type="predicted"/>
<comment type="caution">
    <text evidence="2">The sequence shown here is derived from an EMBL/GenBank/DDBJ whole genome shotgun (WGS) entry which is preliminary data.</text>
</comment>
<dbReference type="InterPro" id="IPR029058">
    <property type="entry name" value="AB_hydrolase_fold"/>
</dbReference>
<evidence type="ECO:0000313" key="2">
    <source>
        <dbReference type="EMBL" id="MEQ2467965.1"/>
    </source>
</evidence>
<name>A0ABV1F3K3_9BACI</name>
<organism evidence="2 3">
    <name type="scientific">Niallia hominis</name>
    <dbReference type="NCBI Taxonomy" id="3133173"/>
    <lineage>
        <taxon>Bacteria</taxon>
        <taxon>Bacillati</taxon>
        <taxon>Bacillota</taxon>
        <taxon>Bacilli</taxon>
        <taxon>Bacillales</taxon>
        <taxon>Bacillaceae</taxon>
        <taxon>Niallia</taxon>
    </lineage>
</organism>
<reference evidence="2 3" key="1">
    <citation type="submission" date="2024-03" db="EMBL/GenBank/DDBJ databases">
        <title>Human intestinal bacterial collection.</title>
        <authorList>
            <person name="Pauvert C."/>
            <person name="Hitch T.C.A."/>
            <person name="Clavel T."/>
        </authorList>
    </citation>
    <scope>NUCLEOTIDE SEQUENCE [LARGE SCALE GENOMIC DNA]</scope>
    <source>
        <strain evidence="2 3">CLA-SR-H024</strain>
    </source>
</reference>
<dbReference type="Proteomes" id="UP001465426">
    <property type="component" value="Unassembled WGS sequence"/>
</dbReference>
<accession>A0ABV1F3K3</accession>
<feature type="domain" description="Dienelactone hydrolase" evidence="1">
    <location>
        <begin position="21"/>
        <end position="223"/>
    </location>
</feature>
<dbReference type="EMBL" id="JBBMFN010000071">
    <property type="protein sequence ID" value="MEQ2467965.1"/>
    <property type="molecule type" value="Genomic_DNA"/>
</dbReference>
<dbReference type="Pfam" id="PF01738">
    <property type="entry name" value="DLH"/>
    <property type="match status" value="1"/>
</dbReference>
<dbReference type="InterPro" id="IPR051049">
    <property type="entry name" value="Dienelactone_hydrolase-like"/>
</dbReference>
<gene>
    <name evidence="2" type="ORF">WMO63_20100</name>
</gene>
<dbReference type="InterPro" id="IPR002925">
    <property type="entry name" value="Dienelactn_hydro"/>
</dbReference>
<sequence>MERIVIGEYKFYQSTNIIQNKDKIVILYHGWGGTAKGYIELAEEIAQEGFGVLIPDILNHDERYPLENHFDSNVTRKYFWNTVFHTINDYNEFLRVIGVKKNSTILVGNSMGGFIANGIFAKEPEISGLANINGSGSFVLTEKIFRIWDGRDEMSQEEESRLKKYDPIDKMISLSPILLMHGDSDTIIPIEGQKNYYKYITKEEKRTNVEMEIFEKVNHEFTPKMVQKLITWLKEIKN</sequence>
<dbReference type="PANTHER" id="PTHR46623">
    <property type="entry name" value="CARBOXYMETHYLENEBUTENOLIDASE-RELATED"/>
    <property type="match status" value="1"/>
</dbReference>